<dbReference type="InterPro" id="IPR035919">
    <property type="entry name" value="EAL_sf"/>
</dbReference>
<feature type="transmembrane region" description="Helical" evidence="1">
    <location>
        <begin position="140"/>
        <end position="158"/>
    </location>
</feature>
<keyword evidence="5" id="KW-1185">Reference proteome</keyword>
<dbReference type="PANTHER" id="PTHR44757:SF2">
    <property type="entry name" value="BIOFILM ARCHITECTURE MAINTENANCE PROTEIN MBAA"/>
    <property type="match status" value="1"/>
</dbReference>
<name>A0ABS2L1H8_9MICO</name>
<accession>A0ABS2L1H8</accession>
<organism evidence="4 5">
    <name type="scientific">Subtercola frigoramans</name>
    <dbReference type="NCBI Taxonomy" id="120298"/>
    <lineage>
        <taxon>Bacteria</taxon>
        <taxon>Bacillati</taxon>
        <taxon>Actinomycetota</taxon>
        <taxon>Actinomycetes</taxon>
        <taxon>Micrococcales</taxon>
        <taxon>Microbacteriaceae</taxon>
        <taxon>Subtercola</taxon>
    </lineage>
</organism>
<dbReference type="CDD" id="cd01948">
    <property type="entry name" value="EAL"/>
    <property type="match status" value="1"/>
</dbReference>
<dbReference type="CDD" id="cd01949">
    <property type="entry name" value="GGDEF"/>
    <property type="match status" value="1"/>
</dbReference>
<protein>
    <submittedName>
        <fullName evidence="4">Diguanylate cyclase (GGDEF)-like protein</fullName>
    </submittedName>
</protein>
<dbReference type="PROSITE" id="PS50887">
    <property type="entry name" value="GGDEF"/>
    <property type="match status" value="1"/>
</dbReference>
<dbReference type="InterPro" id="IPR001633">
    <property type="entry name" value="EAL_dom"/>
</dbReference>
<dbReference type="InterPro" id="IPR052155">
    <property type="entry name" value="Biofilm_reg_signaling"/>
</dbReference>
<sequence>MSRTDSLQNDFRSRVVQILAVETSIRYAFFALFVDIQPSWLRLVLGFLSVAAIIVAILIRNRELTSHVPGRILIVAAMIVLAFVGFVITSPELAVIAAFSLLGLAMSAIALDTFRPGMAIGLVGHALALLVLGFRSSTIIAAYLIYIGLAITATFLIVRLRAFLELERDAALQLAHTDPLTGLLNRRGMEIQVPLLDAVAQRDEQLLGCLVLDLDHFKKVNDAFGHRTGDSVLSRTAETIQSTIRAADIAVRTGGEEFAVFSVVRSSTDLALLAERLRSNLASTELKPHVTASIGGAIGRGGSAEEISSLFELADTVLFTAKKAGRNTVRMFDGSLGRPLPASALTADYSRSKASDVSAAIRDRTVFVVYQPIVDLEAERIIGFEALARLTTPDGSNIIPPIVISEARKQGLLDRLTIDIVTDAYLAMEEFLDIEPGAPTLHINIEATQITSPELLEHLETMRMSHPRVQLRLEFTEASISDLNTDAIEQMRSLAQSGISFALDDYGQDHASAAALLRMPLHTVKIDKVFLADETNPRHKIILSSVAHLVSDLQMHTVVEGVETQSGHQTLVDLGITHAQGYLYGRPLTAEDTKARLTDSGLTMWT</sequence>
<gene>
    <name evidence="4" type="ORF">JOE66_000569</name>
</gene>
<dbReference type="SUPFAM" id="SSF55073">
    <property type="entry name" value="Nucleotide cyclase"/>
    <property type="match status" value="1"/>
</dbReference>
<feature type="transmembrane region" description="Helical" evidence="1">
    <location>
        <begin position="40"/>
        <end position="59"/>
    </location>
</feature>
<dbReference type="Proteomes" id="UP000776164">
    <property type="component" value="Unassembled WGS sequence"/>
</dbReference>
<keyword evidence="1" id="KW-0472">Membrane</keyword>
<feature type="transmembrane region" description="Helical" evidence="1">
    <location>
        <begin position="118"/>
        <end position="134"/>
    </location>
</feature>
<dbReference type="SMART" id="SM00267">
    <property type="entry name" value="GGDEF"/>
    <property type="match status" value="1"/>
</dbReference>
<dbReference type="NCBIfam" id="TIGR00254">
    <property type="entry name" value="GGDEF"/>
    <property type="match status" value="1"/>
</dbReference>
<keyword evidence="1" id="KW-1133">Transmembrane helix</keyword>
<feature type="domain" description="EAL" evidence="2">
    <location>
        <begin position="350"/>
        <end position="601"/>
    </location>
</feature>
<reference evidence="4 5" key="1">
    <citation type="submission" date="2021-01" db="EMBL/GenBank/DDBJ databases">
        <title>Sequencing the genomes of 1000 actinobacteria strains.</title>
        <authorList>
            <person name="Klenk H.-P."/>
        </authorList>
    </citation>
    <scope>NUCLEOTIDE SEQUENCE [LARGE SCALE GENOMIC DNA]</scope>
    <source>
        <strain evidence="4 5">DSM 13057</strain>
    </source>
</reference>
<evidence type="ECO:0000313" key="4">
    <source>
        <dbReference type="EMBL" id="MBM7470935.1"/>
    </source>
</evidence>
<evidence type="ECO:0000259" key="3">
    <source>
        <dbReference type="PROSITE" id="PS50887"/>
    </source>
</evidence>
<dbReference type="PANTHER" id="PTHR44757">
    <property type="entry name" value="DIGUANYLATE CYCLASE DGCP"/>
    <property type="match status" value="1"/>
</dbReference>
<dbReference type="SUPFAM" id="SSF141868">
    <property type="entry name" value="EAL domain-like"/>
    <property type="match status" value="1"/>
</dbReference>
<dbReference type="SMART" id="SM00052">
    <property type="entry name" value="EAL"/>
    <property type="match status" value="1"/>
</dbReference>
<feature type="transmembrane region" description="Helical" evidence="1">
    <location>
        <begin position="71"/>
        <end position="88"/>
    </location>
</feature>
<evidence type="ECO:0000256" key="1">
    <source>
        <dbReference type="SAM" id="Phobius"/>
    </source>
</evidence>
<evidence type="ECO:0000313" key="5">
    <source>
        <dbReference type="Proteomes" id="UP000776164"/>
    </source>
</evidence>
<dbReference type="Pfam" id="PF00563">
    <property type="entry name" value="EAL"/>
    <property type="match status" value="1"/>
</dbReference>
<evidence type="ECO:0000259" key="2">
    <source>
        <dbReference type="PROSITE" id="PS50883"/>
    </source>
</evidence>
<keyword evidence="1" id="KW-0812">Transmembrane</keyword>
<dbReference type="Pfam" id="PF00990">
    <property type="entry name" value="GGDEF"/>
    <property type="match status" value="1"/>
</dbReference>
<dbReference type="PROSITE" id="PS50883">
    <property type="entry name" value="EAL"/>
    <property type="match status" value="1"/>
</dbReference>
<dbReference type="InterPro" id="IPR000160">
    <property type="entry name" value="GGDEF_dom"/>
</dbReference>
<dbReference type="InterPro" id="IPR029787">
    <property type="entry name" value="Nucleotide_cyclase"/>
</dbReference>
<proteinExistence type="predicted"/>
<feature type="domain" description="GGDEF" evidence="3">
    <location>
        <begin position="205"/>
        <end position="334"/>
    </location>
</feature>
<dbReference type="Gene3D" id="3.30.70.270">
    <property type="match status" value="1"/>
</dbReference>
<dbReference type="InterPro" id="IPR043128">
    <property type="entry name" value="Rev_trsase/Diguanyl_cyclase"/>
</dbReference>
<dbReference type="EMBL" id="JAFBBU010000001">
    <property type="protein sequence ID" value="MBM7470935.1"/>
    <property type="molecule type" value="Genomic_DNA"/>
</dbReference>
<comment type="caution">
    <text evidence="4">The sequence shown here is derived from an EMBL/GenBank/DDBJ whole genome shotgun (WGS) entry which is preliminary data.</text>
</comment>
<dbReference type="Gene3D" id="3.20.20.450">
    <property type="entry name" value="EAL domain"/>
    <property type="match status" value="1"/>
</dbReference>
<dbReference type="RefSeq" id="WP_205106615.1">
    <property type="nucleotide sequence ID" value="NZ_BAAAHT010000017.1"/>
</dbReference>